<comment type="caution">
    <text evidence="1">The sequence shown here is derived from an EMBL/GenBank/DDBJ whole genome shotgun (WGS) entry which is preliminary data.</text>
</comment>
<evidence type="ECO:0000313" key="2">
    <source>
        <dbReference type="Proteomes" id="UP000018692"/>
    </source>
</evidence>
<reference evidence="1 2" key="1">
    <citation type="submission" date="2013-07" db="EMBL/GenBank/DDBJ databases">
        <title>Isolation of Lactococcus garvieae strain TRF1 from the fecal material of a timber rattlesnake.</title>
        <authorList>
            <person name="McLaughlin R.W."/>
            <person name="Cochran P.A."/>
            <person name="Dowd S.E."/>
        </authorList>
    </citation>
    <scope>NUCLEOTIDE SEQUENCE [LARGE SCALE GENOMIC DNA]</scope>
    <source>
        <strain evidence="1 2">TRF1</strain>
    </source>
</reference>
<dbReference type="Proteomes" id="UP000018692">
    <property type="component" value="Unassembled WGS sequence"/>
</dbReference>
<gene>
    <name evidence="1" type="ORF">N568_0109190</name>
</gene>
<evidence type="ECO:0000313" key="1">
    <source>
        <dbReference type="EMBL" id="ETD04200.1"/>
    </source>
</evidence>
<accession>V8ANK6</accession>
<dbReference type="EMBL" id="AVFE01000036">
    <property type="protein sequence ID" value="ETD04200.1"/>
    <property type="molecule type" value="Genomic_DNA"/>
</dbReference>
<sequence>MLVFLFYFWLEFFNQVEIFLGFVKIESEEQV</sequence>
<proteinExistence type="predicted"/>
<dbReference type="AlphaFoldDB" id="V8ANK6"/>
<organism evidence="1 2">
    <name type="scientific">Lactococcus garvieae TRF1</name>
    <dbReference type="NCBI Taxonomy" id="1380772"/>
    <lineage>
        <taxon>Bacteria</taxon>
        <taxon>Bacillati</taxon>
        <taxon>Bacillota</taxon>
        <taxon>Bacilli</taxon>
        <taxon>Lactobacillales</taxon>
        <taxon>Streptococcaceae</taxon>
        <taxon>Lactococcus</taxon>
    </lineage>
</organism>
<name>V8ANK6_9LACT</name>
<protein>
    <submittedName>
        <fullName evidence="1">Uncharacterized protein</fullName>
    </submittedName>
</protein>